<dbReference type="GO" id="GO:0035529">
    <property type="term" value="F:NADH pyrophosphatase activity"/>
    <property type="evidence" value="ECO:0007669"/>
    <property type="project" value="TreeGrafter"/>
</dbReference>
<dbReference type="EMBL" id="JAKOGI010000291">
    <property type="protein sequence ID" value="KAJ8437627.1"/>
    <property type="molecule type" value="Genomic_DNA"/>
</dbReference>
<dbReference type="Pfam" id="PF00293">
    <property type="entry name" value="NUDIX"/>
    <property type="match status" value="1"/>
</dbReference>
<dbReference type="GO" id="GO:0051287">
    <property type="term" value="F:NAD binding"/>
    <property type="evidence" value="ECO:0007669"/>
    <property type="project" value="TreeGrafter"/>
</dbReference>
<comment type="similarity">
    <text evidence="1">Belongs to the Nudix hydrolase family.</text>
</comment>
<dbReference type="Gene3D" id="3.40.630.30">
    <property type="match status" value="1"/>
</dbReference>
<evidence type="ECO:0000256" key="1">
    <source>
        <dbReference type="ARBA" id="ARBA00005582"/>
    </source>
</evidence>
<evidence type="ECO:0000259" key="4">
    <source>
        <dbReference type="PROSITE" id="PS51462"/>
    </source>
</evidence>
<name>A0A9Q1K798_9CARY</name>
<dbReference type="PROSITE" id="PS00893">
    <property type="entry name" value="NUDIX_BOX"/>
    <property type="match status" value="1"/>
</dbReference>
<dbReference type="PROSITE" id="PS51462">
    <property type="entry name" value="NUDIX"/>
    <property type="match status" value="1"/>
</dbReference>
<dbReference type="CDD" id="cd04670">
    <property type="entry name" value="NUDIX_ASFGF2_Nudt6"/>
    <property type="match status" value="1"/>
</dbReference>
<accession>A0A9Q1K798</accession>
<dbReference type="PRINTS" id="PR01356">
    <property type="entry name" value="GFGPROTEIN"/>
</dbReference>
<dbReference type="PANTHER" id="PTHR13994">
    <property type="entry name" value="NUDIX HYDROLASE RELATED"/>
    <property type="match status" value="1"/>
</dbReference>
<dbReference type="Gene3D" id="3.90.79.10">
    <property type="entry name" value="Nucleoside Triphosphate Pyrophosphohydrolase"/>
    <property type="match status" value="1"/>
</dbReference>
<protein>
    <recommendedName>
        <fullName evidence="4">Nudix hydrolase domain-containing protein</fullName>
    </recommendedName>
</protein>
<dbReference type="SUPFAM" id="SSF55811">
    <property type="entry name" value="Nudix"/>
    <property type="match status" value="1"/>
</dbReference>
<dbReference type="AlphaFoldDB" id="A0A9Q1K798"/>
<dbReference type="InterPro" id="IPR040618">
    <property type="entry name" value="Pre-Nudix"/>
</dbReference>
<dbReference type="PANTHER" id="PTHR13994:SF29">
    <property type="entry name" value="NUDIX HYDROLASE 2"/>
    <property type="match status" value="1"/>
</dbReference>
<proteinExistence type="inferred from homology"/>
<keyword evidence="6" id="KW-1185">Reference proteome</keyword>
<dbReference type="Pfam" id="PF18290">
    <property type="entry name" value="Nudix_hydro"/>
    <property type="match status" value="1"/>
</dbReference>
<sequence>MAATTENGQSTAWVSALHRASWEPPANEVLIASRDDEFGGVIVELQETMDSLLFTTSLRSSLSHWRQLRKRGVWIKLPIKLANLVEAAVKEGFYYHHAEPNYLMLAKWLPENEPNALPSNASHRISVGAFVINEKREVLVVQEKNGMLKGKGVWKFPTGTINEGEDICAAAVREVKEETGIDTRFEEVLVFRESHKAFFQKSDVFFVCMLQPLSFEIQEQESEIEAAQGIQIKIFDQTHVNMQWMDFEEYAAQPFVQKYELLKYMIKICRARVEQGYSGFQGLSIKPSFRDGRDFIYFSNQDQTLKNH</sequence>
<dbReference type="GO" id="GO:0047631">
    <property type="term" value="F:ADP-ribose diphosphatase activity"/>
    <property type="evidence" value="ECO:0007669"/>
    <property type="project" value="TreeGrafter"/>
</dbReference>
<evidence type="ECO:0000313" key="5">
    <source>
        <dbReference type="EMBL" id="KAJ8437627.1"/>
    </source>
</evidence>
<dbReference type="InterPro" id="IPR000086">
    <property type="entry name" value="NUDIX_hydrolase_dom"/>
</dbReference>
<dbReference type="OrthoDB" id="447842at2759"/>
<feature type="domain" description="Nudix hydrolase" evidence="4">
    <location>
        <begin position="122"/>
        <end position="269"/>
    </location>
</feature>
<keyword evidence="3" id="KW-0378">Hydrolase</keyword>
<dbReference type="InterPro" id="IPR003293">
    <property type="entry name" value="Nudix_hydrolase6-like"/>
</dbReference>
<evidence type="ECO:0000256" key="2">
    <source>
        <dbReference type="ARBA" id="ARBA00022723"/>
    </source>
</evidence>
<keyword evidence="2" id="KW-0479">Metal-binding</keyword>
<gene>
    <name evidence="5" type="ORF">Cgig2_005378</name>
</gene>
<dbReference type="FunFam" id="3.90.79.10:FF:000015">
    <property type="entry name" value="Nudix hydrolase 8"/>
    <property type="match status" value="1"/>
</dbReference>
<dbReference type="FunFam" id="3.40.630.30:FF:000016">
    <property type="entry name" value="nudix hydrolase 2"/>
    <property type="match status" value="1"/>
</dbReference>
<dbReference type="Proteomes" id="UP001153076">
    <property type="component" value="Unassembled WGS sequence"/>
</dbReference>
<comment type="caution">
    <text evidence="5">The sequence shown here is derived from an EMBL/GenBank/DDBJ whole genome shotgun (WGS) entry which is preliminary data.</text>
</comment>
<reference evidence="5" key="1">
    <citation type="submission" date="2022-04" db="EMBL/GenBank/DDBJ databases">
        <title>Carnegiea gigantea Genome sequencing and assembly v2.</title>
        <authorList>
            <person name="Copetti D."/>
            <person name="Sanderson M.J."/>
            <person name="Burquez A."/>
            <person name="Wojciechowski M.F."/>
        </authorList>
    </citation>
    <scope>NUCLEOTIDE SEQUENCE</scope>
    <source>
        <strain evidence="5">SGP5-SGP5p</strain>
        <tissue evidence="5">Aerial part</tissue>
    </source>
</reference>
<dbReference type="InterPro" id="IPR015797">
    <property type="entry name" value="NUDIX_hydrolase-like_dom_sf"/>
</dbReference>
<organism evidence="5 6">
    <name type="scientific">Carnegiea gigantea</name>
    <dbReference type="NCBI Taxonomy" id="171969"/>
    <lineage>
        <taxon>Eukaryota</taxon>
        <taxon>Viridiplantae</taxon>
        <taxon>Streptophyta</taxon>
        <taxon>Embryophyta</taxon>
        <taxon>Tracheophyta</taxon>
        <taxon>Spermatophyta</taxon>
        <taxon>Magnoliopsida</taxon>
        <taxon>eudicotyledons</taxon>
        <taxon>Gunneridae</taxon>
        <taxon>Pentapetalae</taxon>
        <taxon>Caryophyllales</taxon>
        <taxon>Cactineae</taxon>
        <taxon>Cactaceae</taxon>
        <taxon>Cactoideae</taxon>
        <taxon>Echinocereeae</taxon>
        <taxon>Carnegiea</taxon>
    </lineage>
</organism>
<dbReference type="InterPro" id="IPR020084">
    <property type="entry name" value="NUDIX_hydrolase_CS"/>
</dbReference>
<evidence type="ECO:0000313" key="6">
    <source>
        <dbReference type="Proteomes" id="UP001153076"/>
    </source>
</evidence>
<evidence type="ECO:0000256" key="3">
    <source>
        <dbReference type="ARBA" id="ARBA00022801"/>
    </source>
</evidence>
<dbReference type="GO" id="GO:0046872">
    <property type="term" value="F:metal ion binding"/>
    <property type="evidence" value="ECO:0007669"/>
    <property type="project" value="UniProtKB-KW"/>
</dbReference>